<comment type="caution">
    <text evidence="2">The sequence shown here is derived from an EMBL/GenBank/DDBJ whole genome shotgun (WGS) entry which is preliminary data.</text>
</comment>
<organism evidence="2 3">
    <name type="scientific">Haloarcula saliterrae</name>
    <dbReference type="NCBI Taxonomy" id="2950534"/>
    <lineage>
        <taxon>Archaea</taxon>
        <taxon>Methanobacteriati</taxon>
        <taxon>Methanobacteriota</taxon>
        <taxon>Stenosarchaea group</taxon>
        <taxon>Halobacteria</taxon>
        <taxon>Halobacteriales</taxon>
        <taxon>Haloarculaceae</taxon>
        <taxon>Haloarcula</taxon>
    </lineage>
</organism>
<reference evidence="2 3" key="1">
    <citation type="submission" date="2022-06" db="EMBL/GenBank/DDBJ databases">
        <title>Haloarcula sp. a new haloarchaeum isolate from saline soil.</title>
        <authorList>
            <person name="Strakova D."/>
            <person name="Galisteo C."/>
            <person name="Sanchez-Porro C."/>
            <person name="Ventosa A."/>
        </authorList>
    </citation>
    <scope>NUCLEOTIDE SEQUENCE [LARGE SCALE GENOMIC DNA]</scope>
    <source>
        <strain evidence="2 3">S1CR25-12</strain>
    </source>
</reference>
<keyword evidence="3" id="KW-1185">Reference proteome</keyword>
<gene>
    <name evidence="2" type="ORF">NDI56_05285</name>
</gene>
<evidence type="ECO:0000256" key="1">
    <source>
        <dbReference type="SAM" id="MobiDB-lite"/>
    </source>
</evidence>
<dbReference type="Proteomes" id="UP001259659">
    <property type="component" value="Unassembled WGS sequence"/>
</dbReference>
<feature type="region of interest" description="Disordered" evidence="1">
    <location>
        <begin position="1"/>
        <end position="71"/>
    </location>
</feature>
<evidence type="ECO:0008006" key="4">
    <source>
        <dbReference type="Google" id="ProtNLM"/>
    </source>
</evidence>
<accession>A0ABU2FAD9</accession>
<evidence type="ECO:0000313" key="3">
    <source>
        <dbReference type="Proteomes" id="UP001259659"/>
    </source>
</evidence>
<feature type="compositionally biased region" description="Basic and acidic residues" evidence="1">
    <location>
        <begin position="1"/>
        <end position="15"/>
    </location>
</feature>
<evidence type="ECO:0000313" key="2">
    <source>
        <dbReference type="EMBL" id="MDS0258805.1"/>
    </source>
</evidence>
<dbReference type="Pfam" id="PF25951">
    <property type="entry name" value="DUF7989"/>
    <property type="match status" value="1"/>
</dbReference>
<dbReference type="RefSeq" id="WP_310918368.1">
    <property type="nucleotide sequence ID" value="NZ_JAMQON010000001.1"/>
</dbReference>
<sequence>MTEQMKDVDHTHPHTNDTFGDAFARGPAVAADGGQDADETTETMADVDHESADEGVDRAYERGTEGRTDTV</sequence>
<dbReference type="InterPro" id="IPR058742">
    <property type="entry name" value="DUF7989"/>
</dbReference>
<dbReference type="EMBL" id="JAMQON010000001">
    <property type="protein sequence ID" value="MDS0258805.1"/>
    <property type="molecule type" value="Genomic_DNA"/>
</dbReference>
<protein>
    <recommendedName>
        <fullName evidence="4">DUF5786 domain-containing protein</fullName>
    </recommendedName>
</protein>
<proteinExistence type="predicted"/>
<feature type="compositionally biased region" description="Basic and acidic residues" evidence="1">
    <location>
        <begin position="46"/>
        <end position="71"/>
    </location>
</feature>
<name>A0ABU2FAD9_9EURY</name>